<evidence type="ECO:0000313" key="1">
    <source>
        <dbReference type="EMBL" id="ABK92588.1"/>
    </source>
</evidence>
<accession>A9P885</accession>
<sequence length="61" mass="6724">MLQNCLEQSTSLTQRLVFSVPNLITCLPSLLLNNPDTKARVLGAKSDNMPPIPAPPILYFQ</sequence>
<organism evidence="1">
    <name type="scientific">Populus trichocarpa</name>
    <name type="common">Western balsam poplar</name>
    <name type="synonym">Populus balsamifera subsp. trichocarpa</name>
    <dbReference type="NCBI Taxonomy" id="3694"/>
    <lineage>
        <taxon>Eukaryota</taxon>
        <taxon>Viridiplantae</taxon>
        <taxon>Streptophyta</taxon>
        <taxon>Embryophyta</taxon>
        <taxon>Tracheophyta</taxon>
        <taxon>Spermatophyta</taxon>
        <taxon>Magnoliopsida</taxon>
        <taxon>eudicotyledons</taxon>
        <taxon>Gunneridae</taxon>
        <taxon>Pentapetalae</taxon>
        <taxon>rosids</taxon>
        <taxon>fabids</taxon>
        <taxon>Malpighiales</taxon>
        <taxon>Salicaceae</taxon>
        <taxon>Saliceae</taxon>
        <taxon>Populus</taxon>
    </lineage>
</organism>
<dbReference type="AlphaFoldDB" id="A9P885"/>
<name>A9P885_POPTR</name>
<dbReference type="EMBL" id="EF144344">
    <property type="protein sequence ID" value="ABK92588.1"/>
    <property type="molecule type" value="mRNA"/>
</dbReference>
<proteinExistence type="evidence at transcript level"/>
<protein>
    <submittedName>
        <fullName evidence="1">Uncharacterized protein</fullName>
    </submittedName>
</protein>
<reference evidence="1" key="1">
    <citation type="journal article" date="2008" name="BMC Genomics">
        <title>Analysis of 4,664 high-quality sequence-finished poplar full-length cDNA clones and their utility for the discovery of genes responding to insect feeding.</title>
        <authorList>
            <person name="Ralph S.G."/>
            <person name="Chun H.J."/>
            <person name="Cooper D."/>
            <person name="Kirkpatrick R."/>
            <person name="Kolosova N."/>
            <person name="Gunter L."/>
            <person name="Tuskan G.A."/>
            <person name="Douglas C.J."/>
            <person name="Holt R.A."/>
            <person name="Jones S.J."/>
            <person name="Marra M.A."/>
            <person name="Bohlmann J."/>
        </authorList>
    </citation>
    <scope>NUCLEOTIDE SEQUENCE</scope>
    <source>
        <tissue evidence="1">Outer xylem</tissue>
    </source>
</reference>